<sequence precursor="true">MRLAIVPLLAAIVLATIVFAGCSHDATQAAGKRMIVLGIDGMDPVFLEAHWSSLPNLNRLRSQGDFTRLATTVPPQSPVAWSTVITGMDPGGHGIFDFVHRNPATRMPMSSMAEVTEPTRTLGIGPYLIPLAGGGVRSLRDGRAFWQVLADQGVTSRVIKMPANFPPADCEQESLSGMGTPDMTGSFGTFSFFHDDPGETRTEFADNRIVRIKLENGRTTLHIEGPANSLRKDHAITAADLTVHVDPTESAARFDIEGQQFILRQGEWSDWVHANFKLLPGVKSASGILRVYLQQVHPYLRIYVSPVNIDPEDPALPISTPPSYSKQLARSVGPFYTQGIAEETSAFRAGLFSRQEFLTQSHKVLADSLRMFRYELDRYQGGLLFYYFSSVDQNSHMLWGKYEADLLDIYRGVDSAVGDAMAKAGSDTTLVLLSDHGFARFDRAVHLNTFLMHEGLLTLDDPANVGDTKLFAHVDWSKTMAYAIGLNGIYLNLDGRENGGVVPAADRQLVLDRIASRLKEFKDPVTGENVVDQVYFPEQAFRGKNLRYSPDLFVGFRHGYRASWQTALGAVPGVSVEDNTQAWIGDHCMASDEVPGVLLSNRKVRAATPQLFDVTATILSEFGVKKPANMIGQTVF</sequence>
<dbReference type="InterPro" id="IPR017850">
    <property type="entry name" value="Alkaline_phosphatase_core_sf"/>
</dbReference>
<feature type="signal peptide" evidence="1">
    <location>
        <begin position="1"/>
        <end position="20"/>
    </location>
</feature>
<dbReference type="SUPFAM" id="SSF53649">
    <property type="entry name" value="Alkaline phosphatase-like"/>
    <property type="match status" value="1"/>
</dbReference>
<dbReference type="Gene3D" id="3.40.720.10">
    <property type="entry name" value="Alkaline Phosphatase, subunit A"/>
    <property type="match status" value="2"/>
</dbReference>
<dbReference type="STRING" id="234267.Acid_6180"/>
<feature type="chain" id="PRO_5004163144" evidence="1">
    <location>
        <begin position="21"/>
        <end position="636"/>
    </location>
</feature>
<dbReference type="InParanoid" id="Q01TB4"/>
<dbReference type="PANTHER" id="PTHR10151">
    <property type="entry name" value="ECTONUCLEOTIDE PYROPHOSPHATASE/PHOSPHODIESTERASE"/>
    <property type="match status" value="1"/>
</dbReference>
<dbReference type="GO" id="GO:0016787">
    <property type="term" value="F:hydrolase activity"/>
    <property type="evidence" value="ECO:0007669"/>
    <property type="project" value="UniProtKB-ARBA"/>
</dbReference>
<accession>Q01TB4</accession>
<dbReference type="AlphaFoldDB" id="Q01TB4"/>
<gene>
    <name evidence="2" type="ordered locus">Acid_6180</name>
</gene>
<proteinExistence type="predicted"/>
<evidence type="ECO:0000256" key="1">
    <source>
        <dbReference type="SAM" id="SignalP"/>
    </source>
</evidence>
<dbReference type="InterPro" id="IPR002591">
    <property type="entry name" value="Phosphodiest/P_Trfase"/>
</dbReference>
<name>Q01TB4_SOLUE</name>
<dbReference type="EMBL" id="CP000473">
    <property type="protein sequence ID" value="ABJ87106.1"/>
    <property type="molecule type" value="Genomic_DNA"/>
</dbReference>
<evidence type="ECO:0000313" key="2">
    <source>
        <dbReference type="EMBL" id="ABJ87106.1"/>
    </source>
</evidence>
<dbReference type="eggNOG" id="COG3379">
    <property type="taxonomic scope" value="Bacteria"/>
</dbReference>
<organism evidence="2">
    <name type="scientific">Solibacter usitatus (strain Ellin6076)</name>
    <dbReference type="NCBI Taxonomy" id="234267"/>
    <lineage>
        <taxon>Bacteria</taxon>
        <taxon>Pseudomonadati</taxon>
        <taxon>Acidobacteriota</taxon>
        <taxon>Terriglobia</taxon>
        <taxon>Bryobacterales</taxon>
        <taxon>Solibacteraceae</taxon>
        <taxon>Candidatus Solibacter</taxon>
    </lineage>
</organism>
<dbReference type="HOGENOM" id="CLU_390148_0_0_0"/>
<keyword evidence="1" id="KW-0732">Signal</keyword>
<dbReference type="Pfam" id="PF01663">
    <property type="entry name" value="Phosphodiest"/>
    <property type="match status" value="1"/>
</dbReference>
<reference evidence="2" key="1">
    <citation type="submission" date="2006-10" db="EMBL/GenBank/DDBJ databases">
        <title>Complete sequence of Solibacter usitatus Ellin6076.</title>
        <authorList>
            <consortium name="US DOE Joint Genome Institute"/>
            <person name="Copeland A."/>
            <person name="Lucas S."/>
            <person name="Lapidus A."/>
            <person name="Barry K."/>
            <person name="Detter J.C."/>
            <person name="Glavina del Rio T."/>
            <person name="Hammon N."/>
            <person name="Israni S."/>
            <person name="Dalin E."/>
            <person name="Tice H."/>
            <person name="Pitluck S."/>
            <person name="Thompson L.S."/>
            <person name="Brettin T."/>
            <person name="Bruce D."/>
            <person name="Han C."/>
            <person name="Tapia R."/>
            <person name="Gilna P."/>
            <person name="Schmutz J."/>
            <person name="Larimer F."/>
            <person name="Land M."/>
            <person name="Hauser L."/>
            <person name="Kyrpides N."/>
            <person name="Mikhailova N."/>
            <person name="Janssen P.H."/>
            <person name="Kuske C.R."/>
            <person name="Richardson P."/>
        </authorList>
    </citation>
    <scope>NUCLEOTIDE SEQUENCE</scope>
    <source>
        <strain evidence="2">Ellin6076</strain>
    </source>
</reference>
<dbReference type="PROSITE" id="PS51257">
    <property type="entry name" value="PROKAR_LIPOPROTEIN"/>
    <property type="match status" value="1"/>
</dbReference>
<dbReference type="KEGG" id="sus:Acid_6180"/>
<protein>
    <submittedName>
        <fullName evidence="2">Type I phosphodiesterase/nucleotide pyrophosphatase</fullName>
    </submittedName>
</protein>
<dbReference type="PANTHER" id="PTHR10151:SF120">
    <property type="entry name" value="BIS(5'-ADENOSYL)-TRIPHOSPHATASE"/>
    <property type="match status" value="1"/>
</dbReference>